<organism evidence="2 3">
    <name type="scientific">Streptomyces carpinensis</name>
    <dbReference type="NCBI Taxonomy" id="66369"/>
    <lineage>
        <taxon>Bacteria</taxon>
        <taxon>Bacillati</taxon>
        <taxon>Actinomycetota</taxon>
        <taxon>Actinomycetes</taxon>
        <taxon>Kitasatosporales</taxon>
        <taxon>Streptomycetaceae</taxon>
        <taxon>Streptomyces</taxon>
    </lineage>
</organism>
<keyword evidence="3" id="KW-1185">Reference proteome</keyword>
<feature type="region of interest" description="Disordered" evidence="1">
    <location>
        <begin position="1"/>
        <end position="37"/>
    </location>
</feature>
<name>A0ABV1VYJ7_9ACTN</name>
<protein>
    <submittedName>
        <fullName evidence="2">Uncharacterized protein</fullName>
    </submittedName>
</protein>
<reference evidence="2 3" key="1">
    <citation type="submission" date="2024-06" db="EMBL/GenBank/DDBJ databases">
        <title>The Natural Products Discovery Center: Release of the First 8490 Sequenced Strains for Exploring Actinobacteria Biosynthetic Diversity.</title>
        <authorList>
            <person name="Kalkreuter E."/>
            <person name="Kautsar S.A."/>
            <person name="Yang D."/>
            <person name="Bader C.D."/>
            <person name="Teijaro C.N."/>
            <person name="Fluegel L."/>
            <person name="Davis C.M."/>
            <person name="Simpson J.R."/>
            <person name="Lauterbach L."/>
            <person name="Steele A.D."/>
            <person name="Gui C."/>
            <person name="Meng S."/>
            <person name="Li G."/>
            <person name="Viehrig K."/>
            <person name="Ye F."/>
            <person name="Su P."/>
            <person name="Kiefer A.F."/>
            <person name="Nichols A."/>
            <person name="Cepeda A.J."/>
            <person name="Yan W."/>
            <person name="Fan B."/>
            <person name="Jiang Y."/>
            <person name="Adhikari A."/>
            <person name="Zheng C.-J."/>
            <person name="Schuster L."/>
            <person name="Cowan T.M."/>
            <person name="Smanski M.J."/>
            <person name="Chevrette M.G."/>
            <person name="De Carvalho L.P.S."/>
            <person name="Shen B."/>
        </authorList>
    </citation>
    <scope>NUCLEOTIDE SEQUENCE [LARGE SCALE GENOMIC DNA]</scope>
    <source>
        <strain evidence="2 3">NPDC000634</strain>
    </source>
</reference>
<sequence length="119" mass="12871">MVGVGPRPKKLVSSSAEKRAEHHIEPGTRRAGDWADEETGIAVRAFGPRDGEGRLTSSAPQKAHRTWTDQVGNLMDRLGADKEALRSGDRVLTGMDLAVGSALRVEYAYSWAPWATAIS</sequence>
<comment type="caution">
    <text evidence="2">The sequence shown here is derived from an EMBL/GenBank/DDBJ whole genome shotgun (WGS) entry which is preliminary data.</text>
</comment>
<evidence type="ECO:0000313" key="3">
    <source>
        <dbReference type="Proteomes" id="UP001458415"/>
    </source>
</evidence>
<evidence type="ECO:0000256" key="1">
    <source>
        <dbReference type="SAM" id="MobiDB-lite"/>
    </source>
</evidence>
<accession>A0ABV1VYJ7</accession>
<feature type="compositionally biased region" description="Basic and acidic residues" evidence="1">
    <location>
        <begin position="16"/>
        <end position="33"/>
    </location>
</feature>
<dbReference type="Proteomes" id="UP001458415">
    <property type="component" value="Unassembled WGS sequence"/>
</dbReference>
<dbReference type="EMBL" id="JBEPCU010000049">
    <property type="protein sequence ID" value="MER6976533.1"/>
    <property type="molecule type" value="Genomic_DNA"/>
</dbReference>
<evidence type="ECO:0000313" key="2">
    <source>
        <dbReference type="EMBL" id="MER6976533.1"/>
    </source>
</evidence>
<dbReference type="RefSeq" id="WP_086726245.1">
    <property type="nucleotide sequence ID" value="NZ_MUBM01000129.1"/>
</dbReference>
<gene>
    <name evidence="2" type="ORF">ABT317_05675</name>
</gene>
<proteinExistence type="predicted"/>